<dbReference type="Proteomes" id="UP000054324">
    <property type="component" value="Unassembled WGS sequence"/>
</dbReference>
<organism evidence="1 2">
    <name type="scientific">Opisthorchis viverrini</name>
    <name type="common">Southeast Asian liver fluke</name>
    <dbReference type="NCBI Taxonomy" id="6198"/>
    <lineage>
        <taxon>Eukaryota</taxon>
        <taxon>Metazoa</taxon>
        <taxon>Spiralia</taxon>
        <taxon>Lophotrochozoa</taxon>
        <taxon>Platyhelminthes</taxon>
        <taxon>Trematoda</taxon>
        <taxon>Digenea</taxon>
        <taxon>Opisthorchiida</taxon>
        <taxon>Opisthorchiata</taxon>
        <taxon>Opisthorchiidae</taxon>
        <taxon>Opisthorchis</taxon>
    </lineage>
</organism>
<accession>A0A074ZQG8</accession>
<evidence type="ECO:0000313" key="2">
    <source>
        <dbReference type="Proteomes" id="UP000054324"/>
    </source>
</evidence>
<evidence type="ECO:0000313" key="1">
    <source>
        <dbReference type="EMBL" id="KER29361.1"/>
    </source>
</evidence>
<dbReference type="KEGG" id="ovi:T265_04016"/>
<keyword evidence="2" id="KW-1185">Reference proteome</keyword>
<dbReference type="CTD" id="20318202"/>
<dbReference type="AlphaFoldDB" id="A0A074ZQG8"/>
<dbReference type="EMBL" id="KL596680">
    <property type="protein sequence ID" value="KER29361.1"/>
    <property type="molecule type" value="Genomic_DNA"/>
</dbReference>
<protein>
    <submittedName>
        <fullName evidence="1">Uncharacterized protein</fullName>
    </submittedName>
</protein>
<gene>
    <name evidence="1" type="ORF">T265_04016</name>
</gene>
<dbReference type="RefSeq" id="XP_009166898.1">
    <property type="nucleotide sequence ID" value="XM_009168634.1"/>
</dbReference>
<dbReference type="GeneID" id="20318202"/>
<proteinExistence type="predicted"/>
<name>A0A074ZQG8_OPIVI</name>
<reference evidence="1 2" key="1">
    <citation type="submission" date="2013-11" db="EMBL/GenBank/DDBJ databases">
        <title>Opisthorchis viverrini - life in the bile duct.</title>
        <authorList>
            <person name="Young N.D."/>
            <person name="Nagarajan N."/>
            <person name="Lin S.J."/>
            <person name="Korhonen P.K."/>
            <person name="Jex A.R."/>
            <person name="Hall R.S."/>
            <person name="Safavi-Hemami H."/>
            <person name="Kaewkong W."/>
            <person name="Bertrand D."/>
            <person name="Gao S."/>
            <person name="Seet Q."/>
            <person name="Wongkham S."/>
            <person name="Teh B.T."/>
            <person name="Wongkham C."/>
            <person name="Intapan P.M."/>
            <person name="Maleewong W."/>
            <person name="Yang X."/>
            <person name="Hu M."/>
            <person name="Wang Z."/>
            <person name="Hofmann A."/>
            <person name="Sternberg P.W."/>
            <person name="Tan P."/>
            <person name="Wang J."/>
            <person name="Gasser R.B."/>
        </authorList>
    </citation>
    <scope>NUCLEOTIDE SEQUENCE [LARGE SCALE GENOMIC DNA]</scope>
</reference>
<sequence length="237" mass="27630">MRSDLMMEHLEETLEDDKGHPGRRKTGLWRRRGYSQLGRRKTSWYYFPTVFSSRRSAEASFLMVLWSRVKFITDVQLALSLPHMDRDVSEAVIFTHRRMLQKVRIIPEFKKRLKPNLNVHHCSCSQRKPEQFTTGIAYVMASRIDYRGPRCSAEVADGRDRTEQTEDLRTFPVVTLGHAMFRYEANTKIISTTSGKLSEKHLKNCGDDCFTSDLQQPPHNRSGHLYTRYSIVSLQTQ</sequence>